<dbReference type="EMBL" id="QEAP01000052">
    <property type="protein sequence ID" value="TPX76264.1"/>
    <property type="molecule type" value="Genomic_DNA"/>
</dbReference>
<dbReference type="OrthoDB" id="428177at2759"/>
<dbReference type="GO" id="GO:0016985">
    <property type="term" value="F:mannan endo-1,4-beta-mannosidase activity"/>
    <property type="evidence" value="ECO:0007669"/>
    <property type="project" value="InterPro"/>
</dbReference>
<keyword evidence="5" id="KW-0812">Transmembrane</keyword>
<dbReference type="Gene3D" id="3.20.20.80">
    <property type="entry name" value="Glycosidases"/>
    <property type="match status" value="1"/>
</dbReference>
<dbReference type="STRING" id="246404.A0A507FIY5"/>
<dbReference type="Pfam" id="PF02156">
    <property type="entry name" value="Glyco_hydro_26"/>
    <property type="match status" value="1"/>
</dbReference>
<evidence type="ECO:0000256" key="5">
    <source>
        <dbReference type="SAM" id="Phobius"/>
    </source>
</evidence>
<feature type="domain" description="GH26" evidence="6">
    <location>
        <begin position="101"/>
        <end position="459"/>
    </location>
</feature>
<name>A0A507FIY5_9FUNG</name>
<dbReference type="InterPro" id="IPR017853">
    <property type="entry name" value="GH"/>
</dbReference>
<evidence type="ECO:0000256" key="2">
    <source>
        <dbReference type="ARBA" id="ARBA00022801"/>
    </source>
</evidence>
<sequence>MTQSVRMRTVATDPSLARRAQIVRTASQRHHIKYSLRLRVCFCLFWAKTMFAMSLGITGLLLFASTIYQLHANAEPPAPPALGPIVIVDPNTGLISDKCGFDASSGLARLQPQTANQMMLGMSLDWTYDTPTTIRRKMNGFTPLVFNSFVDFDLYIPGWYDRSMLNWYGSEVGKVGGILELTIQPTNPDMSVYNDTMFNALAQDLYAINTRYGVPIMLRFGHEMNGDWVVYGNRPIEFKNLFRRMARFVRMYTNMTAMVWGPNIGITYPFGGAGLSPVPRSGPEFDALDTNQDGVINELDDPYTPYYPGDDVVDWVGLSLYYYPLDGCRNCPVPETYFDDYMRGSGPVLEQVVDPDKNGPAYTAVHNFYNMFCTPGNHNKPMLLPETGSPYIPSYGSNAVGQWQETPIKLAWWNQILSLETIRQFPNLLVAVNFEEAKFAENIVKDWRLTNSTSVLNAFLGLISGFRQNLKTAGDFHYGCDGSVRLS</sequence>
<dbReference type="GO" id="GO:0006080">
    <property type="term" value="P:substituted mannan metabolic process"/>
    <property type="evidence" value="ECO:0007669"/>
    <property type="project" value="InterPro"/>
</dbReference>
<comment type="similarity">
    <text evidence="1 4">Belongs to the glycosyl hydrolase 26 family.</text>
</comment>
<evidence type="ECO:0000313" key="7">
    <source>
        <dbReference type="EMBL" id="TPX76264.1"/>
    </source>
</evidence>
<evidence type="ECO:0000256" key="3">
    <source>
        <dbReference type="ARBA" id="ARBA00023295"/>
    </source>
</evidence>
<keyword evidence="3 4" id="KW-0326">Glycosidase</keyword>
<evidence type="ECO:0000256" key="1">
    <source>
        <dbReference type="ARBA" id="ARBA00007754"/>
    </source>
</evidence>
<dbReference type="PANTHER" id="PTHR40079">
    <property type="entry name" value="MANNAN ENDO-1,4-BETA-MANNOSIDASE E-RELATED"/>
    <property type="match status" value="1"/>
</dbReference>
<dbReference type="InterPro" id="IPR000805">
    <property type="entry name" value="Glyco_hydro_26"/>
</dbReference>
<keyword evidence="8" id="KW-1185">Reference proteome</keyword>
<dbReference type="AlphaFoldDB" id="A0A507FIY5"/>
<dbReference type="InterPro" id="IPR022790">
    <property type="entry name" value="GH26_dom"/>
</dbReference>
<dbReference type="PROSITE" id="PS51764">
    <property type="entry name" value="GH26"/>
    <property type="match status" value="1"/>
</dbReference>
<accession>A0A507FIY5</accession>
<dbReference type="Proteomes" id="UP000320333">
    <property type="component" value="Unassembled WGS sequence"/>
</dbReference>
<feature type="active site" description="Nucleophile" evidence="4">
    <location>
        <position position="386"/>
    </location>
</feature>
<organism evidence="7 8">
    <name type="scientific">Chytriomyces confervae</name>
    <dbReference type="NCBI Taxonomy" id="246404"/>
    <lineage>
        <taxon>Eukaryota</taxon>
        <taxon>Fungi</taxon>
        <taxon>Fungi incertae sedis</taxon>
        <taxon>Chytridiomycota</taxon>
        <taxon>Chytridiomycota incertae sedis</taxon>
        <taxon>Chytridiomycetes</taxon>
        <taxon>Chytridiales</taxon>
        <taxon>Chytriomycetaceae</taxon>
        <taxon>Chytriomyces</taxon>
    </lineage>
</organism>
<keyword evidence="5" id="KW-0472">Membrane</keyword>
<comment type="caution">
    <text evidence="7">The sequence shown here is derived from an EMBL/GenBank/DDBJ whole genome shotgun (WGS) entry which is preliminary data.</text>
</comment>
<protein>
    <submittedName>
        <fullName evidence="7">Mannan endo-1,4-beta-mannosidase</fullName>
    </submittedName>
</protein>
<evidence type="ECO:0000313" key="8">
    <source>
        <dbReference type="Proteomes" id="UP000320333"/>
    </source>
</evidence>
<dbReference type="PANTHER" id="PTHR40079:SF4">
    <property type="entry name" value="GH26 DOMAIN-CONTAINING PROTEIN-RELATED"/>
    <property type="match status" value="1"/>
</dbReference>
<feature type="active site" description="Proton donor" evidence="4">
    <location>
        <position position="223"/>
    </location>
</feature>
<dbReference type="SUPFAM" id="SSF51445">
    <property type="entry name" value="(Trans)glycosidases"/>
    <property type="match status" value="1"/>
</dbReference>
<keyword evidence="2 4" id="KW-0378">Hydrolase</keyword>
<keyword evidence="5" id="KW-1133">Transmembrane helix</keyword>
<gene>
    <name evidence="7" type="ORF">CcCBS67573_g02454</name>
</gene>
<feature type="transmembrane region" description="Helical" evidence="5">
    <location>
        <begin position="38"/>
        <end position="63"/>
    </location>
</feature>
<evidence type="ECO:0000259" key="6">
    <source>
        <dbReference type="PROSITE" id="PS51764"/>
    </source>
</evidence>
<proteinExistence type="inferred from homology"/>
<reference evidence="7 8" key="1">
    <citation type="journal article" date="2019" name="Sci. Rep.">
        <title>Comparative genomics of chytrid fungi reveal insights into the obligate biotrophic and pathogenic lifestyle of Synchytrium endobioticum.</title>
        <authorList>
            <person name="van de Vossenberg B.T.L.H."/>
            <person name="Warris S."/>
            <person name="Nguyen H.D.T."/>
            <person name="van Gent-Pelzer M.P.E."/>
            <person name="Joly D.L."/>
            <person name="van de Geest H.C."/>
            <person name="Bonants P.J.M."/>
            <person name="Smith D.S."/>
            <person name="Levesque C.A."/>
            <person name="van der Lee T.A.J."/>
        </authorList>
    </citation>
    <scope>NUCLEOTIDE SEQUENCE [LARGE SCALE GENOMIC DNA]</scope>
    <source>
        <strain evidence="7 8">CBS 675.73</strain>
    </source>
</reference>
<evidence type="ECO:0000256" key="4">
    <source>
        <dbReference type="PROSITE-ProRule" id="PRU01100"/>
    </source>
</evidence>